<name>A0ABN1HV41_9ACTN</name>
<accession>A0ABN1HV41</accession>
<proteinExistence type="predicted"/>
<keyword evidence="1" id="KW-0812">Transmembrane</keyword>
<sequence length="60" mass="6285">MRGSADRSFGVAAGAPACVMFMIVFPSVHPPKVTECQMPWLMRKLGRGDTPGSGHAVIAG</sequence>
<dbReference type="Proteomes" id="UP001500724">
    <property type="component" value="Unassembled WGS sequence"/>
</dbReference>
<feature type="transmembrane region" description="Helical" evidence="1">
    <location>
        <begin position="9"/>
        <end position="28"/>
    </location>
</feature>
<comment type="caution">
    <text evidence="2">The sequence shown here is derived from an EMBL/GenBank/DDBJ whole genome shotgun (WGS) entry which is preliminary data.</text>
</comment>
<dbReference type="EMBL" id="BAAAGU010000080">
    <property type="protein sequence ID" value="GAA0668402.1"/>
    <property type="molecule type" value="Genomic_DNA"/>
</dbReference>
<evidence type="ECO:0000256" key="1">
    <source>
        <dbReference type="SAM" id="Phobius"/>
    </source>
</evidence>
<keyword evidence="1" id="KW-1133">Transmembrane helix</keyword>
<keyword evidence="1" id="KW-0472">Membrane</keyword>
<evidence type="ECO:0000313" key="2">
    <source>
        <dbReference type="EMBL" id="GAA0668402.1"/>
    </source>
</evidence>
<gene>
    <name evidence="2" type="ORF">GCM10009535_55340</name>
</gene>
<evidence type="ECO:0000313" key="3">
    <source>
        <dbReference type="Proteomes" id="UP001500724"/>
    </source>
</evidence>
<keyword evidence="3" id="KW-1185">Reference proteome</keyword>
<reference evidence="2 3" key="1">
    <citation type="journal article" date="2019" name="Int. J. Syst. Evol. Microbiol.">
        <title>The Global Catalogue of Microorganisms (GCM) 10K type strain sequencing project: providing services to taxonomists for standard genome sequencing and annotation.</title>
        <authorList>
            <consortium name="The Broad Institute Genomics Platform"/>
            <consortium name="The Broad Institute Genome Sequencing Center for Infectious Disease"/>
            <person name="Wu L."/>
            <person name="Ma J."/>
        </authorList>
    </citation>
    <scope>NUCLEOTIDE SEQUENCE [LARGE SCALE GENOMIC DNA]</scope>
    <source>
        <strain evidence="2 3">JCM 10367</strain>
    </source>
</reference>
<organism evidence="2 3">
    <name type="scientific">Streptomyces thermocarboxydovorans</name>
    <dbReference type="NCBI Taxonomy" id="59298"/>
    <lineage>
        <taxon>Bacteria</taxon>
        <taxon>Bacillati</taxon>
        <taxon>Actinomycetota</taxon>
        <taxon>Actinomycetes</taxon>
        <taxon>Kitasatosporales</taxon>
        <taxon>Streptomycetaceae</taxon>
        <taxon>Streptomyces</taxon>
    </lineage>
</organism>
<protein>
    <submittedName>
        <fullName evidence="2">Uncharacterized protein</fullName>
    </submittedName>
</protein>